<dbReference type="Pfam" id="PF02518">
    <property type="entry name" value="HATPase_c"/>
    <property type="match status" value="1"/>
</dbReference>
<keyword evidence="5" id="KW-0808">Transferase</keyword>
<evidence type="ECO:0000259" key="9">
    <source>
        <dbReference type="PROSITE" id="PS50109"/>
    </source>
</evidence>
<evidence type="ECO:0000313" key="10">
    <source>
        <dbReference type="EMBL" id="PWJ76021.1"/>
    </source>
</evidence>
<dbReference type="RefSeq" id="WP_109626090.1">
    <property type="nucleotide sequence ID" value="NZ_JANKBI010000003.1"/>
</dbReference>
<name>A0AB73T4D7_9FIRM</name>
<dbReference type="GO" id="GO:0005886">
    <property type="term" value="C:plasma membrane"/>
    <property type="evidence" value="ECO:0007669"/>
    <property type="project" value="TreeGrafter"/>
</dbReference>
<dbReference type="GO" id="GO:0004721">
    <property type="term" value="F:phosphoprotein phosphatase activity"/>
    <property type="evidence" value="ECO:0007669"/>
    <property type="project" value="TreeGrafter"/>
</dbReference>
<keyword evidence="8" id="KW-0812">Transmembrane</keyword>
<feature type="domain" description="Histidine kinase" evidence="9">
    <location>
        <begin position="118"/>
        <end position="331"/>
    </location>
</feature>
<evidence type="ECO:0000256" key="6">
    <source>
        <dbReference type="ARBA" id="ARBA00022777"/>
    </source>
</evidence>
<dbReference type="Pfam" id="PF00512">
    <property type="entry name" value="HisKA"/>
    <property type="match status" value="1"/>
</dbReference>
<evidence type="ECO:0000256" key="5">
    <source>
        <dbReference type="ARBA" id="ARBA00022679"/>
    </source>
</evidence>
<comment type="subcellular location">
    <subcellularLocation>
        <location evidence="2">Membrane</location>
    </subcellularLocation>
</comment>
<dbReference type="InterPro" id="IPR004358">
    <property type="entry name" value="Sig_transdc_His_kin-like_C"/>
</dbReference>
<dbReference type="Gene3D" id="1.10.287.130">
    <property type="match status" value="1"/>
</dbReference>
<dbReference type="SMART" id="SM00388">
    <property type="entry name" value="HisKA"/>
    <property type="match status" value="1"/>
</dbReference>
<evidence type="ECO:0000256" key="3">
    <source>
        <dbReference type="ARBA" id="ARBA00012438"/>
    </source>
</evidence>
<organism evidence="10 11">
    <name type="scientific">Murimonas intestini</name>
    <dbReference type="NCBI Taxonomy" id="1337051"/>
    <lineage>
        <taxon>Bacteria</taxon>
        <taxon>Bacillati</taxon>
        <taxon>Bacillota</taxon>
        <taxon>Clostridia</taxon>
        <taxon>Lachnospirales</taxon>
        <taxon>Lachnospiraceae</taxon>
        <taxon>Murimonas</taxon>
    </lineage>
</organism>
<evidence type="ECO:0000256" key="4">
    <source>
        <dbReference type="ARBA" id="ARBA00022553"/>
    </source>
</evidence>
<feature type="transmembrane region" description="Helical" evidence="8">
    <location>
        <begin position="32"/>
        <end position="50"/>
    </location>
</feature>
<dbReference type="EC" id="2.7.13.3" evidence="3"/>
<dbReference type="GO" id="GO:0016036">
    <property type="term" value="P:cellular response to phosphate starvation"/>
    <property type="evidence" value="ECO:0007669"/>
    <property type="project" value="TreeGrafter"/>
</dbReference>
<dbReference type="EMBL" id="QGGY01000005">
    <property type="protein sequence ID" value="PWJ76021.1"/>
    <property type="molecule type" value="Genomic_DNA"/>
</dbReference>
<protein>
    <recommendedName>
        <fullName evidence="3">histidine kinase</fullName>
        <ecNumber evidence="3">2.7.13.3</ecNumber>
    </recommendedName>
</protein>
<dbReference type="SMART" id="SM00387">
    <property type="entry name" value="HATPase_c"/>
    <property type="match status" value="1"/>
</dbReference>
<dbReference type="PRINTS" id="PR00344">
    <property type="entry name" value="BCTRLSENSOR"/>
</dbReference>
<dbReference type="GO" id="GO:0000155">
    <property type="term" value="F:phosphorelay sensor kinase activity"/>
    <property type="evidence" value="ECO:0007669"/>
    <property type="project" value="InterPro"/>
</dbReference>
<evidence type="ECO:0000313" key="11">
    <source>
        <dbReference type="Proteomes" id="UP000245412"/>
    </source>
</evidence>
<keyword evidence="4" id="KW-0597">Phosphoprotein</keyword>
<dbReference type="PANTHER" id="PTHR45453:SF1">
    <property type="entry name" value="PHOSPHATE REGULON SENSOR PROTEIN PHOR"/>
    <property type="match status" value="1"/>
</dbReference>
<gene>
    <name evidence="10" type="ORF">C7383_10555</name>
</gene>
<dbReference type="InterPro" id="IPR003661">
    <property type="entry name" value="HisK_dim/P_dom"/>
</dbReference>
<dbReference type="InterPro" id="IPR036890">
    <property type="entry name" value="HATPase_C_sf"/>
</dbReference>
<dbReference type="PROSITE" id="PS50109">
    <property type="entry name" value="HIS_KIN"/>
    <property type="match status" value="1"/>
</dbReference>
<dbReference type="Proteomes" id="UP000245412">
    <property type="component" value="Unassembled WGS sequence"/>
</dbReference>
<accession>A0AB73T4D7</accession>
<dbReference type="SUPFAM" id="SSF47384">
    <property type="entry name" value="Homodimeric domain of signal transducing histidine kinase"/>
    <property type="match status" value="1"/>
</dbReference>
<dbReference type="Gene3D" id="3.30.565.10">
    <property type="entry name" value="Histidine kinase-like ATPase, C-terminal domain"/>
    <property type="match status" value="1"/>
</dbReference>
<dbReference type="SUPFAM" id="SSF55874">
    <property type="entry name" value="ATPase domain of HSP90 chaperone/DNA topoisomerase II/histidine kinase"/>
    <property type="match status" value="1"/>
</dbReference>
<dbReference type="InterPro" id="IPR005467">
    <property type="entry name" value="His_kinase_dom"/>
</dbReference>
<keyword evidence="8" id="KW-1133">Transmembrane helix</keyword>
<keyword evidence="11" id="KW-1185">Reference proteome</keyword>
<dbReference type="AlphaFoldDB" id="A0AB73T4D7"/>
<dbReference type="InterPro" id="IPR003594">
    <property type="entry name" value="HATPase_dom"/>
</dbReference>
<reference evidence="10 11" key="1">
    <citation type="submission" date="2018-05" db="EMBL/GenBank/DDBJ databases">
        <authorList>
            <person name="Goeker M."/>
            <person name="Huntemann M."/>
            <person name="Clum A."/>
            <person name="Pillay M."/>
            <person name="Palaniappan K."/>
            <person name="Varghese N."/>
            <person name="Mikhailova N."/>
            <person name="Stamatis D."/>
            <person name="Reddy T."/>
            <person name="Daum C."/>
            <person name="Shapiro N."/>
            <person name="Ivanova N."/>
            <person name="Kyrpides N."/>
            <person name="Woyke T."/>
        </authorList>
    </citation>
    <scope>NUCLEOTIDE SEQUENCE [LARGE SCALE GENOMIC DNA]</scope>
    <source>
        <strain evidence="10 11">DSM 26524</strain>
    </source>
</reference>
<sequence>MESRGAKMFFLISAAAGAAVCAAIGSFDVKAGLAAGAAFLFFYVSFLIFTRKRYRSIKELSDYLAGIYSGNPTMDIRDNKEGELSILKNDIYKVTKTLAEQSELLKKDKQYLADTLSDISHQLKTPLTSMYVMTDVLSMPDIPGQKREECLGNILNQLKRIEWLVTSLLKLSRIDAQAVTFKKEKISVRDLIKEALRPMLIPAELKSQEIETDCGDDIFITADKNWTAEALVNIIKNCIEHTPEGGRIKISCHKTVLDVKIVVEDNGEGIEEEDIPYIFDRFYKGKNAGPDSVGIGLAMSKAILVRQNADIWLESTRGKGTRFVIKFYQVRVV</sequence>
<comment type="caution">
    <text evidence="10">The sequence shown here is derived from an EMBL/GenBank/DDBJ whole genome shotgun (WGS) entry which is preliminary data.</text>
</comment>
<dbReference type="InterPro" id="IPR036097">
    <property type="entry name" value="HisK_dim/P_sf"/>
</dbReference>
<dbReference type="InterPro" id="IPR050351">
    <property type="entry name" value="BphY/WalK/GraS-like"/>
</dbReference>
<comment type="catalytic activity">
    <reaction evidence="1">
        <text>ATP + protein L-histidine = ADP + protein N-phospho-L-histidine.</text>
        <dbReference type="EC" id="2.7.13.3"/>
    </reaction>
</comment>
<keyword evidence="7" id="KW-0902">Two-component regulatory system</keyword>
<evidence type="ECO:0000256" key="8">
    <source>
        <dbReference type="SAM" id="Phobius"/>
    </source>
</evidence>
<dbReference type="CDD" id="cd00075">
    <property type="entry name" value="HATPase"/>
    <property type="match status" value="1"/>
</dbReference>
<keyword evidence="6 10" id="KW-0418">Kinase</keyword>
<evidence type="ECO:0000256" key="2">
    <source>
        <dbReference type="ARBA" id="ARBA00004370"/>
    </source>
</evidence>
<dbReference type="CDD" id="cd00082">
    <property type="entry name" value="HisKA"/>
    <property type="match status" value="1"/>
</dbReference>
<keyword evidence="8" id="KW-0472">Membrane</keyword>
<dbReference type="PANTHER" id="PTHR45453">
    <property type="entry name" value="PHOSPHATE REGULON SENSOR PROTEIN PHOR"/>
    <property type="match status" value="1"/>
</dbReference>
<evidence type="ECO:0000256" key="7">
    <source>
        <dbReference type="ARBA" id="ARBA00023012"/>
    </source>
</evidence>
<evidence type="ECO:0000256" key="1">
    <source>
        <dbReference type="ARBA" id="ARBA00000085"/>
    </source>
</evidence>
<proteinExistence type="predicted"/>